<keyword evidence="7" id="KW-1185">Reference proteome</keyword>
<feature type="region of interest" description="Disordered" evidence="4">
    <location>
        <begin position="362"/>
        <end position="401"/>
    </location>
</feature>
<accession>A0A2P4EWS0</accession>
<dbReference type="InterPro" id="IPR052563">
    <property type="entry name" value="FliK"/>
</dbReference>
<protein>
    <recommendedName>
        <fullName evidence="5">Flagellar hook-length control protein-like C-terminal domain-containing protein</fullName>
    </recommendedName>
</protein>
<comment type="caution">
    <text evidence="6">The sequence shown here is derived from an EMBL/GenBank/DDBJ whole genome shotgun (WGS) entry which is preliminary data.</text>
</comment>
<dbReference type="GO" id="GO:0044780">
    <property type="term" value="P:bacterial-type flagellum assembly"/>
    <property type="evidence" value="ECO:0007669"/>
    <property type="project" value="InterPro"/>
</dbReference>
<name>A0A2P4EWS0_9GAMM</name>
<dbReference type="GO" id="GO:0009424">
    <property type="term" value="C:bacterial-type flagellum hook"/>
    <property type="evidence" value="ECO:0007669"/>
    <property type="project" value="InterPro"/>
</dbReference>
<reference evidence="6 7" key="1">
    <citation type="submission" date="2018-01" db="EMBL/GenBank/DDBJ databases">
        <title>Draft genome of the type strain Pseudomonas oceani DSM 100277 isolated from the deep water in Okinawa trough, northwestern Pacific Ocean.</title>
        <authorList>
            <person name="Gomila M."/>
            <person name="Mulet M."/>
            <person name="Garcia-Valdes E."/>
            <person name="Lalucat J."/>
        </authorList>
    </citation>
    <scope>NUCLEOTIDE SEQUENCE [LARGE SCALE GENOMIC DNA]</scope>
    <source>
        <strain evidence="6 7">DSM 100277</strain>
    </source>
</reference>
<evidence type="ECO:0000256" key="2">
    <source>
        <dbReference type="ARBA" id="ARBA00009149"/>
    </source>
</evidence>
<dbReference type="PRINTS" id="PR01007">
    <property type="entry name" value="FLGHOOKFLIK"/>
</dbReference>
<feature type="domain" description="Flagellar hook-length control protein-like C-terminal" evidence="5">
    <location>
        <begin position="285"/>
        <end position="366"/>
    </location>
</feature>
<dbReference type="Pfam" id="PF02120">
    <property type="entry name" value="Flg_hook"/>
    <property type="match status" value="1"/>
</dbReference>
<dbReference type="Proteomes" id="UP000243451">
    <property type="component" value="Unassembled WGS sequence"/>
</dbReference>
<dbReference type="OrthoDB" id="1792985at2"/>
<dbReference type="PANTHER" id="PTHR37533">
    <property type="entry name" value="FLAGELLAR HOOK-LENGTH CONTROL PROTEIN"/>
    <property type="match status" value="1"/>
</dbReference>
<evidence type="ECO:0000256" key="1">
    <source>
        <dbReference type="ARBA" id="ARBA00003944"/>
    </source>
</evidence>
<evidence type="ECO:0000256" key="4">
    <source>
        <dbReference type="SAM" id="MobiDB-lite"/>
    </source>
</evidence>
<comment type="similarity">
    <text evidence="2">Belongs to the FliK family.</text>
</comment>
<feature type="compositionally biased region" description="Gly residues" evidence="4">
    <location>
        <begin position="378"/>
        <end position="389"/>
    </location>
</feature>
<dbReference type="CDD" id="cd17470">
    <property type="entry name" value="T3SS_Flik_C"/>
    <property type="match status" value="1"/>
</dbReference>
<evidence type="ECO:0000313" key="7">
    <source>
        <dbReference type="Proteomes" id="UP000243451"/>
    </source>
</evidence>
<organism evidence="6 7">
    <name type="scientific">Halopseudomonas oceani</name>
    <dbReference type="NCBI Taxonomy" id="1708783"/>
    <lineage>
        <taxon>Bacteria</taxon>
        <taxon>Pseudomonadati</taxon>
        <taxon>Pseudomonadota</taxon>
        <taxon>Gammaproteobacteria</taxon>
        <taxon>Pseudomonadales</taxon>
        <taxon>Pseudomonadaceae</taxon>
        <taxon>Halopseudomonas</taxon>
    </lineage>
</organism>
<proteinExistence type="inferred from homology"/>
<dbReference type="PANTHER" id="PTHR37533:SF2">
    <property type="entry name" value="FLAGELLAR HOOK-LENGTH CONTROL PROTEIN"/>
    <property type="match status" value="1"/>
</dbReference>
<dbReference type="InterPro" id="IPR021136">
    <property type="entry name" value="Flagellar_hook_control-like_C"/>
</dbReference>
<dbReference type="Gene3D" id="3.30.750.140">
    <property type="match status" value="1"/>
</dbReference>
<dbReference type="EMBL" id="PPSK01000005">
    <property type="protein sequence ID" value="POB04398.1"/>
    <property type="molecule type" value="Genomic_DNA"/>
</dbReference>
<sequence>MQRLAEVTSDVDATLPLPSLIAADGKELPGSMQGWFQQLAQVMGSVDGDRAEGVTPGEGEDVAGLDADDPDSILAGISQQWQQWLARLPSDGEPSAEEGGDESLTADSNPAVAALAAIDAAAKAAAAESGADDVLASGGGRGTTVADLAAQLRAILRGEAQANATADGQATARDGSAKSADAVVAQVDANQRQTQADVQQQRAMQSGATEQQPVPVGKLIEQLESRLAARASSLDSNAIDDGKGAAAAQVQSNGQVAMTARPVTGATQTLGVPMGQSGWSEAVVNKVMWMSSQNVKSVEIQLDPAELGPLEIKIQTRGQEHQVQFVSQHAGVRDALEGQMHRLRDMFTQQGASLVDVNVSDGSAEGRQSQGSFAGLADQGGGRGDGGNTPGRMDGSDDALASDPAAVLQTRLTAARLVDYYA</sequence>
<gene>
    <name evidence="6" type="ORF">C1949_07880</name>
</gene>
<dbReference type="InterPro" id="IPR001635">
    <property type="entry name" value="Flag_hook_Flik"/>
</dbReference>
<dbReference type="InterPro" id="IPR038610">
    <property type="entry name" value="FliK-like_C_sf"/>
</dbReference>
<dbReference type="AlphaFoldDB" id="A0A2P4EWS0"/>
<keyword evidence="3" id="KW-1005">Bacterial flagellum biogenesis</keyword>
<evidence type="ECO:0000256" key="3">
    <source>
        <dbReference type="ARBA" id="ARBA00022795"/>
    </source>
</evidence>
<comment type="function">
    <text evidence="1">Controls the length of the flagellar hook.</text>
</comment>
<evidence type="ECO:0000259" key="5">
    <source>
        <dbReference type="Pfam" id="PF02120"/>
    </source>
</evidence>
<evidence type="ECO:0000313" key="6">
    <source>
        <dbReference type="EMBL" id="POB04398.1"/>
    </source>
</evidence>